<evidence type="ECO:0000259" key="1">
    <source>
        <dbReference type="PROSITE" id="PS51387"/>
    </source>
</evidence>
<dbReference type="PANTHER" id="PTHR42659">
    <property type="entry name" value="XANTHINE DEHYDROGENASE SUBUNIT C-RELATED"/>
    <property type="match status" value="1"/>
</dbReference>
<dbReference type="GO" id="GO:0071949">
    <property type="term" value="F:FAD binding"/>
    <property type="evidence" value="ECO:0007669"/>
    <property type="project" value="InterPro"/>
</dbReference>
<dbReference type="InterPro" id="IPR002346">
    <property type="entry name" value="Mopterin_DH_FAD-bd"/>
</dbReference>
<protein>
    <submittedName>
        <fullName evidence="2">FAD binding domain-containing protein</fullName>
    </submittedName>
</protein>
<sequence length="279" mass="29138">MDLTSVTSFRSARRREDLALAAGETLLGGGTWLYGEPQPRVTGLVDLTTMGWEDLVVTPEGLQIGATCTIATLVAFAQGRHHVTPPAEWAATAAFPDAANALLASFKIWNTATVGGNICRSFAAGAMVSLAAGLDATALIWSPDGGERRTLVADLVTGNGENGLAPGEVLRRIDVPAATLRGRLVLHKIALAELGRSGAVTTGRLDADGGTVFGITAATQRPTVFRYRGIPSAQELADDIAAASGYYTDALGSADWRRGVAIVLAERARRELADGEVRA</sequence>
<dbReference type="RefSeq" id="WP_330170866.1">
    <property type="nucleotide sequence ID" value="NZ_CP137080.1"/>
</dbReference>
<dbReference type="GO" id="GO:0016491">
    <property type="term" value="F:oxidoreductase activity"/>
    <property type="evidence" value="ECO:0007669"/>
    <property type="project" value="InterPro"/>
</dbReference>
<dbReference type="AlphaFoldDB" id="A0AAU0MH27"/>
<dbReference type="EMBL" id="CP137080">
    <property type="protein sequence ID" value="WOQ69772.1"/>
    <property type="molecule type" value="Genomic_DNA"/>
</dbReference>
<evidence type="ECO:0000313" key="3">
    <source>
        <dbReference type="Proteomes" id="UP001329313"/>
    </source>
</evidence>
<dbReference type="SUPFAM" id="SSF56176">
    <property type="entry name" value="FAD-binding/transporter-associated domain-like"/>
    <property type="match status" value="1"/>
</dbReference>
<dbReference type="Proteomes" id="UP001329313">
    <property type="component" value="Chromosome"/>
</dbReference>
<proteinExistence type="predicted"/>
<dbReference type="Gene3D" id="3.30.465.10">
    <property type="match status" value="1"/>
</dbReference>
<dbReference type="InterPro" id="IPR016166">
    <property type="entry name" value="FAD-bd_PCMH"/>
</dbReference>
<feature type="domain" description="FAD-binding PCMH-type" evidence="1">
    <location>
        <begin position="1"/>
        <end position="180"/>
    </location>
</feature>
<dbReference type="PROSITE" id="PS51387">
    <property type="entry name" value="FAD_PCMH"/>
    <property type="match status" value="1"/>
</dbReference>
<dbReference type="KEGG" id="mliy:RYJ27_00530"/>
<reference evidence="2 3" key="1">
    <citation type="submission" date="2023-10" db="EMBL/GenBank/DDBJ databases">
        <title>Y20.</title>
        <authorList>
            <person name="Zhang G."/>
            <person name="Ding Y."/>
        </authorList>
    </citation>
    <scope>NUCLEOTIDE SEQUENCE [LARGE SCALE GENOMIC DNA]</scope>
    <source>
        <strain evidence="2 3">Y20</strain>
    </source>
</reference>
<keyword evidence="3" id="KW-1185">Reference proteome</keyword>
<dbReference type="Pfam" id="PF00941">
    <property type="entry name" value="FAD_binding_5"/>
    <property type="match status" value="1"/>
</dbReference>
<name>A0AAU0MH27_9MICO</name>
<organism evidence="2 3">
    <name type="scientific">Microbacterium limosum</name>
    <dbReference type="NCBI Taxonomy" id="3079935"/>
    <lineage>
        <taxon>Bacteria</taxon>
        <taxon>Bacillati</taxon>
        <taxon>Actinomycetota</taxon>
        <taxon>Actinomycetes</taxon>
        <taxon>Micrococcales</taxon>
        <taxon>Microbacteriaceae</taxon>
        <taxon>Microbacterium</taxon>
    </lineage>
</organism>
<dbReference type="InterPro" id="IPR016169">
    <property type="entry name" value="FAD-bd_PCMH_sub2"/>
</dbReference>
<evidence type="ECO:0000313" key="2">
    <source>
        <dbReference type="EMBL" id="WOQ69772.1"/>
    </source>
</evidence>
<dbReference type="InterPro" id="IPR036318">
    <property type="entry name" value="FAD-bd_PCMH-like_sf"/>
</dbReference>
<dbReference type="PANTHER" id="PTHR42659:SF9">
    <property type="entry name" value="XANTHINE DEHYDROGENASE FAD-BINDING SUBUNIT XDHB-RELATED"/>
    <property type="match status" value="1"/>
</dbReference>
<dbReference type="InterPro" id="IPR051312">
    <property type="entry name" value="Diverse_Substr_Oxidored"/>
</dbReference>
<gene>
    <name evidence="2" type="ORF">RYJ27_00530</name>
</gene>
<accession>A0AAU0MH27</accession>